<dbReference type="SMART" id="SM01117">
    <property type="entry name" value="Cyt-b5"/>
    <property type="match status" value="1"/>
</dbReference>
<dbReference type="AlphaFoldDB" id="A0A5C5UCE8"/>
<dbReference type="InterPro" id="IPR036400">
    <property type="entry name" value="Cyt_B5-like_heme/steroid_sf"/>
</dbReference>
<dbReference type="OrthoDB" id="3727232at2"/>
<feature type="domain" description="Cytochrome b5 heme-binding" evidence="1">
    <location>
        <begin position="30"/>
        <end position="101"/>
    </location>
</feature>
<keyword evidence="3" id="KW-1185">Reference proteome</keyword>
<reference evidence="2 3" key="1">
    <citation type="submission" date="2019-08" db="EMBL/GenBank/DDBJ databases">
        <authorList>
            <person name="Lei W."/>
        </authorList>
    </citation>
    <scope>NUCLEOTIDE SEQUENCE [LARGE SCALE GENOMIC DNA]</scope>
    <source>
        <strain evidence="2 3">CCUG 58627</strain>
    </source>
</reference>
<name>A0A5C5UCE8_9CORY</name>
<evidence type="ECO:0000313" key="2">
    <source>
        <dbReference type="EMBL" id="TWT24051.1"/>
    </source>
</evidence>
<evidence type="ECO:0000259" key="1">
    <source>
        <dbReference type="SMART" id="SM01117"/>
    </source>
</evidence>
<comment type="caution">
    <text evidence="2">The sequence shown here is derived from an EMBL/GenBank/DDBJ whole genome shotgun (WGS) entry which is preliminary data.</text>
</comment>
<sequence>MPPNPNVGDATKLERTFTQEELSIIEDRTFTMEEVAEHNGADGKDAYVVVNDVVYDVSNIPSWVRGMHHGVKAGTDATDQFVNSTHDSKTLEKLTVVGGVEP</sequence>
<dbReference type="Gene3D" id="3.10.120.10">
    <property type="entry name" value="Cytochrome b5-like heme/steroid binding domain"/>
    <property type="match status" value="1"/>
</dbReference>
<dbReference type="Pfam" id="PF00173">
    <property type="entry name" value="Cyt-b5"/>
    <property type="match status" value="1"/>
</dbReference>
<organism evidence="2 3">
    <name type="scientific">Corynebacterium canis</name>
    <dbReference type="NCBI Taxonomy" id="679663"/>
    <lineage>
        <taxon>Bacteria</taxon>
        <taxon>Bacillati</taxon>
        <taxon>Actinomycetota</taxon>
        <taxon>Actinomycetes</taxon>
        <taxon>Mycobacteriales</taxon>
        <taxon>Corynebacteriaceae</taxon>
        <taxon>Corynebacterium</taxon>
    </lineage>
</organism>
<dbReference type="EMBL" id="VOHM01000020">
    <property type="protein sequence ID" value="TWT24051.1"/>
    <property type="molecule type" value="Genomic_DNA"/>
</dbReference>
<dbReference type="Proteomes" id="UP000320791">
    <property type="component" value="Unassembled WGS sequence"/>
</dbReference>
<evidence type="ECO:0000313" key="3">
    <source>
        <dbReference type="Proteomes" id="UP000320791"/>
    </source>
</evidence>
<protein>
    <submittedName>
        <fullName evidence="2">Cytochrome B5</fullName>
    </submittedName>
</protein>
<proteinExistence type="predicted"/>
<dbReference type="SUPFAM" id="SSF55856">
    <property type="entry name" value="Cytochrome b5-like heme/steroid binding domain"/>
    <property type="match status" value="1"/>
</dbReference>
<gene>
    <name evidence="2" type="ORF">FRX94_09045</name>
</gene>
<accession>A0A5C5UCE8</accession>
<dbReference type="InterPro" id="IPR001199">
    <property type="entry name" value="Cyt_B5-like_heme/steroid-bd"/>
</dbReference>